<dbReference type="Gene3D" id="3.30.890.10">
    <property type="entry name" value="Methyl-cpg-binding Protein 2, Chain A"/>
    <property type="match status" value="1"/>
</dbReference>
<dbReference type="AlphaFoldDB" id="A0A8S0QM56"/>
<protein>
    <submittedName>
        <fullName evidence="1">Methyl- -binding domain-containing 5-like isoform X2</fullName>
    </submittedName>
</protein>
<dbReference type="Gramene" id="OE9A047230T1">
    <property type="protein sequence ID" value="OE9A047230C1"/>
    <property type="gene ID" value="OE9A047230"/>
</dbReference>
<dbReference type="InterPro" id="IPR038945">
    <property type="entry name" value="MBD13-like"/>
</dbReference>
<dbReference type="OrthoDB" id="10072024at2759"/>
<evidence type="ECO:0000313" key="2">
    <source>
        <dbReference type="Proteomes" id="UP000594638"/>
    </source>
</evidence>
<evidence type="ECO:0000313" key="1">
    <source>
        <dbReference type="EMBL" id="CAA2966688.1"/>
    </source>
</evidence>
<dbReference type="PANTHER" id="PTHR34067:SF20">
    <property type="entry name" value="OS08G0206700 PROTEIN"/>
    <property type="match status" value="1"/>
</dbReference>
<gene>
    <name evidence="1" type="ORF">OLEA9_A047230</name>
</gene>
<dbReference type="Proteomes" id="UP000594638">
    <property type="component" value="Unassembled WGS sequence"/>
</dbReference>
<reference evidence="1 2" key="1">
    <citation type="submission" date="2019-12" db="EMBL/GenBank/DDBJ databases">
        <authorList>
            <person name="Alioto T."/>
            <person name="Alioto T."/>
            <person name="Gomez Garrido J."/>
        </authorList>
    </citation>
    <scope>NUCLEOTIDE SEQUENCE [LARGE SCALE GENOMIC DNA]</scope>
</reference>
<organism evidence="1 2">
    <name type="scientific">Olea europaea subsp. europaea</name>
    <dbReference type="NCBI Taxonomy" id="158383"/>
    <lineage>
        <taxon>Eukaryota</taxon>
        <taxon>Viridiplantae</taxon>
        <taxon>Streptophyta</taxon>
        <taxon>Embryophyta</taxon>
        <taxon>Tracheophyta</taxon>
        <taxon>Spermatophyta</taxon>
        <taxon>Magnoliopsida</taxon>
        <taxon>eudicotyledons</taxon>
        <taxon>Gunneridae</taxon>
        <taxon>Pentapetalae</taxon>
        <taxon>asterids</taxon>
        <taxon>lamiids</taxon>
        <taxon>Lamiales</taxon>
        <taxon>Oleaceae</taxon>
        <taxon>Oleeae</taxon>
        <taxon>Olea</taxon>
    </lineage>
</organism>
<comment type="caution">
    <text evidence="1">The sequence shown here is derived from an EMBL/GenBank/DDBJ whole genome shotgun (WGS) entry which is preliminary data.</text>
</comment>
<proteinExistence type="predicted"/>
<dbReference type="EMBL" id="CACTIH010001865">
    <property type="protein sequence ID" value="CAA2966688.1"/>
    <property type="molecule type" value="Genomic_DNA"/>
</dbReference>
<name>A0A8S0QM56_OLEEU</name>
<keyword evidence="2" id="KW-1185">Reference proteome</keyword>
<sequence>MVDGNSLEWLLPGFAKKTKYSCGRKIKYYCNLATGTRYYSKWDVLRCAERENVCYDTPQATSIEDNKLSDDKTISIEPKTTDSPEWLPHGWIIEERTRKSGSLMGKTYMVCNA</sequence>
<dbReference type="PANTHER" id="PTHR34067">
    <property type="entry name" value="OS04G0193200 PROTEIN"/>
    <property type="match status" value="1"/>
</dbReference>
<accession>A0A8S0QM56</accession>